<evidence type="ECO:0000256" key="2">
    <source>
        <dbReference type="ARBA" id="ARBA00008520"/>
    </source>
</evidence>
<dbReference type="PANTHER" id="PTHR43649:SF31">
    <property type="entry name" value="SN-GLYCEROL-3-PHOSPHATE-BINDING PERIPLASMIC PROTEIN UGPB"/>
    <property type="match status" value="1"/>
</dbReference>
<dbReference type="Gene3D" id="3.40.190.10">
    <property type="entry name" value="Periplasmic binding protein-like II"/>
    <property type="match status" value="1"/>
</dbReference>
<evidence type="ECO:0000313" key="6">
    <source>
        <dbReference type="Proteomes" id="UP000181956"/>
    </source>
</evidence>
<evidence type="ECO:0000256" key="3">
    <source>
        <dbReference type="ARBA" id="ARBA00022448"/>
    </source>
</evidence>
<keyword evidence="6" id="KW-1185">Reference proteome</keyword>
<comment type="similarity">
    <text evidence="2">Belongs to the bacterial solute-binding protein 1 family.</text>
</comment>
<gene>
    <name evidence="5" type="ORF">SAMN04489834_0274</name>
</gene>
<dbReference type="InterPro" id="IPR050490">
    <property type="entry name" value="Bact_solute-bd_prot1"/>
</dbReference>
<evidence type="ECO:0000256" key="1">
    <source>
        <dbReference type="ARBA" id="ARBA00004196"/>
    </source>
</evidence>
<dbReference type="CDD" id="cd13585">
    <property type="entry name" value="PBP2_TMBP_like"/>
    <property type="match status" value="1"/>
</dbReference>
<name>A0A1H1M2L9_9MICO</name>
<protein>
    <submittedName>
        <fullName evidence="5">Carbohydrate ABC transporter substrate-binding protein, CUT1 family</fullName>
    </submittedName>
</protein>
<evidence type="ECO:0000256" key="4">
    <source>
        <dbReference type="ARBA" id="ARBA00022729"/>
    </source>
</evidence>
<dbReference type="PANTHER" id="PTHR43649">
    <property type="entry name" value="ARABINOSE-BINDING PROTEIN-RELATED"/>
    <property type="match status" value="1"/>
</dbReference>
<dbReference type="Pfam" id="PF01547">
    <property type="entry name" value="SBP_bac_1"/>
    <property type="match status" value="1"/>
</dbReference>
<accession>A0A1H1M2L9</accession>
<sequence>MKSLRSNTLMTVALGALVTVLALGGGVLAAGAIAGSGKTIVTVRLWDDRVAAAYKSSFAAFEAENPGISVDVTVIPWSQYWGQLDADVASGRADDIFWVNNSYLTDLADGGKLMDIDAALGTRAKNDWDRAVVREFTKDGTLWGVPQLSDAGIGVYYNKAMLAAAGIDPAALEDVAWSTDPAADTLLPVLQALTRDSRGKAVTDPEFDRSTVVQYGYNAGNDLQAILLPTIGSNGGAFDTDGVFTFAEELAAQAIGYQVDLINTHKVAPPAVGNTDPDSARDAFVEGKLALFQSGLYNLPYVFDGAEFEWGAASMPAGPAGRVSVTNGIVAAGNARTAHPEATTAVLKWLGSAEGNHFVGASGAAVPGVVAAQQAYFDFWGAKDVDVKKFFEVLANDAPTVTPPTSVNFGEVEAAYSPILDQVFSAELPLGSGLQQAQDAANAVLAGD</sequence>
<dbReference type="InterPro" id="IPR006059">
    <property type="entry name" value="SBP"/>
</dbReference>
<dbReference type="OrthoDB" id="1650177at2"/>
<dbReference type="GO" id="GO:0030313">
    <property type="term" value="C:cell envelope"/>
    <property type="evidence" value="ECO:0007669"/>
    <property type="project" value="UniProtKB-SubCell"/>
</dbReference>
<dbReference type="EMBL" id="LT629742">
    <property type="protein sequence ID" value="SDR80269.1"/>
    <property type="molecule type" value="Genomic_DNA"/>
</dbReference>
<comment type="subcellular location">
    <subcellularLocation>
        <location evidence="1">Cell envelope</location>
    </subcellularLocation>
</comment>
<dbReference type="STRING" id="412690.SAMN04489834_0274"/>
<dbReference type="SUPFAM" id="SSF53850">
    <property type="entry name" value="Periplasmic binding protein-like II"/>
    <property type="match status" value="1"/>
</dbReference>
<evidence type="ECO:0000313" key="5">
    <source>
        <dbReference type="EMBL" id="SDR80269.1"/>
    </source>
</evidence>
<dbReference type="AlphaFoldDB" id="A0A1H1M2L9"/>
<dbReference type="Proteomes" id="UP000181956">
    <property type="component" value="Chromosome I"/>
</dbReference>
<organism evidence="5 6">
    <name type="scientific">Microterricola viridarii</name>
    <dbReference type="NCBI Taxonomy" id="412690"/>
    <lineage>
        <taxon>Bacteria</taxon>
        <taxon>Bacillati</taxon>
        <taxon>Actinomycetota</taxon>
        <taxon>Actinomycetes</taxon>
        <taxon>Micrococcales</taxon>
        <taxon>Microbacteriaceae</taxon>
        <taxon>Microterricola</taxon>
    </lineage>
</organism>
<dbReference type="RefSeq" id="WP_156786211.1">
    <property type="nucleotide sequence ID" value="NZ_LT629742.1"/>
</dbReference>
<reference evidence="6" key="1">
    <citation type="submission" date="2016-10" db="EMBL/GenBank/DDBJ databases">
        <authorList>
            <person name="Varghese N."/>
            <person name="Submissions S."/>
        </authorList>
    </citation>
    <scope>NUCLEOTIDE SEQUENCE [LARGE SCALE GENOMIC DNA]</scope>
    <source>
        <strain evidence="6">DSM 21772</strain>
    </source>
</reference>
<proteinExistence type="inferred from homology"/>
<keyword evidence="3" id="KW-0813">Transport</keyword>
<keyword evidence="4" id="KW-0732">Signal</keyword>